<keyword evidence="16" id="KW-0430">Lectin</keyword>
<gene>
    <name evidence="16" type="ORF">BCR34DRAFT_622008</name>
</gene>
<feature type="signal peptide" evidence="14">
    <location>
        <begin position="1"/>
        <end position="18"/>
    </location>
</feature>
<accession>A0A1Y2A483</accession>
<name>A0A1Y2A483_9PLEO</name>
<evidence type="ECO:0000256" key="10">
    <source>
        <dbReference type="ARBA" id="ARBA00023295"/>
    </source>
</evidence>
<evidence type="ECO:0000256" key="11">
    <source>
        <dbReference type="ARBA" id="ARBA00023316"/>
    </source>
</evidence>
<comment type="subcellular location">
    <subcellularLocation>
        <location evidence="2">Membrane</location>
    </subcellularLocation>
</comment>
<dbReference type="EC" id="3.2.1.14" evidence="3"/>
<dbReference type="Proteomes" id="UP000193144">
    <property type="component" value="Unassembled WGS sequence"/>
</dbReference>
<dbReference type="AlphaFoldDB" id="A0A1Y2A483"/>
<keyword evidence="5" id="KW-0808">Transferase</keyword>
<dbReference type="STRING" id="1231657.A0A1Y2A483"/>
<dbReference type="PROSITE" id="PS51762">
    <property type="entry name" value="GH16_2"/>
    <property type="match status" value="1"/>
</dbReference>
<evidence type="ECO:0000313" key="16">
    <source>
        <dbReference type="EMBL" id="ORY17332.1"/>
    </source>
</evidence>
<evidence type="ECO:0000256" key="9">
    <source>
        <dbReference type="ARBA" id="ARBA00023180"/>
    </source>
</evidence>
<comment type="similarity">
    <text evidence="12">Belongs to the glycosyl hydrolase 16 family. CRH1 subfamily.</text>
</comment>
<evidence type="ECO:0000256" key="1">
    <source>
        <dbReference type="ARBA" id="ARBA00000822"/>
    </source>
</evidence>
<keyword evidence="7" id="KW-0378">Hydrolase</keyword>
<evidence type="ECO:0000256" key="13">
    <source>
        <dbReference type="ARBA" id="ARBA00093308"/>
    </source>
</evidence>
<sequence length="441" mass="46048">MRFTSTLVAGAFAGLAYAQTHTDCNPMEKTCPKNPAMAKEFNTDFKAGAASIKGWKQTAGSLAYTSSGADFTINKKGEAPTIQSETYLQFGYVEVKCKASAGQGIISSIVLQSEDLDEVDWEFIGTTKTNVQMNYFGKGNTTTYDRMLEGAVSNPQQEFHTYALNWTAESLTWIIDSKPVRTLKYADAVGGKNYPQTPMTVRIGIWAGGDPNNEKGVIEWAGGVTDYTKGPYTMTIDSVKVINYSPGTEYEWTDKTGSFQSIKVIGAGNNEGSPANSIILSSATAAATGGGLGSQVNVPTATPTAGGEFHEGGAKGTKTPCSEGETMPLTTDFSEPSSTALPTAIFTNGSYVPVASETPCSCGVATVTVIGTPPAGSSALPIPTTLVAVSSSASLVVPVPTPTGGLMTDTNPAPSVPEPTIPAPTIPVGVLTAMWQTRSEC</sequence>
<dbReference type="GO" id="GO:0016757">
    <property type="term" value="F:glycosyltransferase activity"/>
    <property type="evidence" value="ECO:0007669"/>
    <property type="project" value="UniProtKB-KW"/>
</dbReference>
<feature type="chain" id="PRO_5013073282" description="chitinase" evidence="14">
    <location>
        <begin position="19"/>
        <end position="441"/>
    </location>
</feature>
<keyword evidence="6 14" id="KW-0732">Signal</keyword>
<dbReference type="Pfam" id="PF00722">
    <property type="entry name" value="Glyco_hydro_16"/>
    <property type="match status" value="1"/>
</dbReference>
<keyword evidence="17" id="KW-1185">Reference proteome</keyword>
<reference evidence="16 17" key="1">
    <citation type="submission" date="2016-07" db="EMBL/GenBank/DDBJ databases">
        <title>Pervasive Adenine N6-methylation of Active Genes in Fungi.</title>
        <authorList>
            <consortium name="DOE Joint Genome Institute"/>
            <person name="Mondo S.J."/>
            <person name="Dannebaum R.O."/>
            <person name="Kuo R.C."/>
            <person name="Labutti K."/>
            <person name="Haridas S."/>
            <person name="Kuo A."/>
            <person name="Salamov A."/>
            <person name="Ahrendt S.R."/>
            <person name="Lipzen A."/>
            <person name="Sullivan W."/>
            <person name="Andreopoulos W.B."/>
            <person name="Clum A."/>
            <person name="Lindquist E."/>
            <person name="Daum C."/>
            <person name="Ramamoorthy G.K."/>
            <person name="Gryganskyi A."/>
            <person name="Culley D."/>
            <person name="Magnuson J.K."/>
            <person name="James T.Y."/>
            <person name="O'Malley M.A."/>
            <person name="Stajich J.E."/>
            <person name="Spatafora J.W."/>
            <person name="Visel A."/>
            <person name="Grigoriev I.V."/>
        </authorList>
    </citation>
    <scope>NUCLEOTIDE SEQUENCE [LARGE SCALE GENOMIC DNA]</scope>
    <source>
        <strain evidence="16 17">CBS 115471</strain>
    </source>
</reference>
<proteinExistence type="inferred from homology"/>
<evidence type="ECO:0000256" key="3">
    <source>
        <dbReference type="ARBA" id="ARBA00012729"/>
    </source>
</evidence>
<dbReference type="PANTHER" id="PTHR10963:SF27">
    <property type="entry name" value="GLYCOSIDASE-RELATED"/>
    <property type="match status" value="1"/>
</dbReference>
<evidence type="ECO:0000256" key="12">
    <source>
        <dbReference type="ARBA" id="ARBA00038074"/>
    </source>
</evidence>
<evidence type="ECO:0000256" key="2">
    <source>
        <dbReference type="ARBA" id="ARBA00004370"/>
    </source>
</evidence>
<keyword evidence="4" id="KW-0328">Glycosyltransferase</keyword>
<evidence type="ECO:0000256" key="5">
    <source>
        <dbReference type="ARBA" id="ARBA00022679"/>
    </source>
</evidence>
<dbReference type="GO" id="GO:0030246">
    <property type="term" value="F:carbohydrate binding"/>
    <property type="evidence" value="ECO:0007669"/>
    <property type="project" value="UniProtKB-KW"/>
</dbReference>
<dbReference type="OrthoDB" id="4781at2759"/>
<dbReference type="SUPFAM" id="SSF49899">
    <property type="entry name" value="Concanavalin A-like lectins/glucanases"/>
    <property type="match status" value="1"/>
</dbReference>
<comment type="caution">
    <text evidence="16">The sequence shown here is derived from an EMBL/GenBank/DDBJ whole genome shotgun (WGS) entry which is preliminary data.</text>
</comment>
<evidence type="ECO:0000256" key="14">
    <source>
        <dbReference type="SAM" id="SignalP"/>
    </source>
</evidence>
<dbReference type="InterPro" id="IPR000757">
    <property type="entry name" value="Beta-glucanase-like"/>
</dbReference>
<dbReference type="GO" id="GO:0009277">
    <property type="term" value="C:fungal-type cell wall"/>
    <property type="evidence" value="ECO:0007669"/>
    <property type="project" value="TreeGrafter"/>
</dbReference>
<keyword evidence="10" id="KW-0326">Glycosidase</keyword>
<evidence type="ECO:0000313" key="17">
    <source>
        <dbReference type="Proteomes" id="UP000193144"/>
    </source>
</evidence>
<comment type="catalytic activity">
    <reaction evidence="1">
        <text>Random endo-hydrolysis of N-acetyl-beta-D-glucosaminide (1-&gt;4)-beta-linkages in chitin and chitodextrins.</text>
        <dbReference type="EC" id="3.2.1.14"/>
    </reaction>
</comment>
<keyword evidence="11" id="KW-0961">Cell wall biogenesis/degradation</keyword>
<feature type="domain" description="GH16" evidence="15">
    <location>
        <begin position="20"/>
        <end position="247"/>
    </location>
</feature>
<evidence type="ECO:0000256" key="7">
    <source>
        <dbReference type="ARBA" id="ARBA00022801"/>
    </source>
</evidence>
<dbReference type="InterPro" id="IPR050546">
    <property type="entry name" value="Glycosyl_Hydrlase_16"/>
</dbReference>
<organism evidence="16 17">
    <name type="scientific">Clohesyomyces aquaticus</name>
    <dbReference type="NCBI Taxonomy" id="1231657"/>
    <lineage>
        <taxon>Eukaryota</taxon>
        <taxon>Fungi</taxon>
        <taxon>Dikarya</taxon>
        <taxon>Ascomycota</taxon>
        <taxon>Pezizomycotina</taxon>
        <taxon>Dothideomycetes</taxon>
        <taxon>Pleosporomycetidae</taxon>
        <taxon>Pleosporales</taxon>
        <taxon>Lindgomycetaceae</taxon>
        <taxon>Clohesyomyces</taxon>
    </lineage>
</organism>
<keyword evidence="8" id="KW-0472">Membrane</keyword>
<evidence type="ECO:0000256" key="4">
    <source>
        <dbReference type="ARBA" id="ARBA00022676"/>
    </source>
</evidence>
<dbReference type="GO" id="GO:0005975">
    <property type="term" value="P:carbohydrate metabolic process"/>
    <property type="evidence" value="ECO:0007669"/>
    <property type="project" value="InterPro"/>
</dbReference>
<protein>
    <recommendedName>
        <fullName evidence="3">chitinase</fullName>
        <ecNumber evidence="3">3.2.1.14</ecNumber>
    </recommendedName>
</protein>
<comment type="function">
    <text evidence="13">Dual chitinase/transglycosylase that plays a role in cell wall architecture. Chitinase and transglycosylase activities are coupled. Required for the polysaccharide cross-linking at the septa and the cell wall. More specifically, transfers chitin to 1,6-beta-glucan in the cell wall.</text>
</comment>
<dbReference type="EMBL" id="MCFA01000013">
    <property type="protein sequence ID" value="ORY17332.1"/>
    <property type="molecule type" value="Genomic_DNA"/>
</dbReference>
<evidence type="ECO:0000259" key="15">
    <source>
        <dbReference type="PROSITE" id="PS51762"/>
    </source>
</evidence>
<dbReference type="CDD" id="cd02183">
    <property type="entry name" value="GH16_fungal_CRH1_transglycosylase"/>
    <property type="match status" value="1"/>
</dbReference>
<evidence type="ECO:0000256" key="6">
    <source>
        <dbReference type="ARBA" id="ARBA00022729"/>
    </source>
</evidence>
<dbReference type="FunFam" id="2.60.120.200:FF:000152">
    <property type="entry name" value="Cell wall glucanase"/>
    <property type="match status" value="1"/>
</dbReference>
<dbReference type="PANTHER" id="PTHR10963">
    <property type="entry name" value="GLYCOSYL HYDROLASE-RELATED"/>
    <property type="match status" value="1"/>
</dbReference>
<dbReference type="GO" id="GO:0031505">
    <property type="term" value="P:fungal-type cell wall organization"/>
    <property type="evidence" value="ECO:0007669"/>
    <property type="project" value="TreeGrafter"/>
</dbReference>
<dbReference type="Gene3D" id="2.60.120.200">
    <property type="match status" value="1"/>
</dbReference>
<dbReference type="GO" id="GO:0016020">
    <property type="term" value="C:membrane"/>
    <property type="evidence" value="ECO:0007669"/>
    <property type="project" value="UniProtKB-SubCell"/>
</dbReference>
<keyword evidence="9" id="KW-0325">Glycoprotein</keyword>
<dbReference type="GO" id="GO:0008843">
    <property type="term" value="F:endochitinase activity"/>
    <property type="evidence" value="ECO:0007669"/>
    <property type="project" value="UniProtKB-EC"/>
</dbReference>
<dbReference type="InterPro" id="IPR013320">
    <property type="entry name" value="ConA-like_dom_sf"/>
</dbReference>
<evidence type="ECO:0000256" key="8">
    <source>
        <dbReference type="ARBA" id="ARBA00023136"/>
    </source>
</evidence>